<proteinExistence type="predicted"/>
<dbReference type="Proteomes" id="UP001082899">
    <property type="component" value="Unassembled WGS sequence"/>
</dbReference>
<name>A0ABT3ZL16_9BURK</name>
<dbReference type="RefSeq" id="WP_267846986.1">
    <property type="nucleotide sequence ID" value="NZ_JAPMXC010000001.1"/>
</dbReference>
<keyword evidence="2" id="KW-1185">Reference proteome</keyword>
<gene>
    <name evidence="1" type="ORF">OVY01_08290</name>
</gene>
<comment type="caution">
    <text evidence="1">The sequence shown here is derived from an EMBL/GenBank/DDBJ whole genome shotgun (WGS) entry which is preliminary data.</text>
</comment>
<evidence type="ECO:0000313" key="1">
    <source>
        <dbReference type="EMBL" id="MCY0387231.1"/>
    </source>
</evidence>
<protein>
    <submittedName>
        <fullName evidence="1">Uncharacterized protein</fullName>
    </submittedName>
</protein>
<dbReference type="EMBL" id="JAPMXC010000001">
    <property type="protein sequence ID" value="MCY0387231.1"/>
    <property type="molecule type" value="Genomic_DNA"/>
</dbReference>
<evidence type="ECO:0000313" key="2">
    <source>
        <dbReference type="Proteomes" id="UP001082899"/>
    </source>
</evidence>
<accession>A0ABT3ZL16</accession>
<organism evidence="1 2">
    <name type="scientific">Robbsia betulipollinis</name>
    <dbReference type="NCBI Taxonomy" id="2981849"/>
    <lineage>
        <taxon>Bacteria</taxon>
        <taxon>Pseudomonadati</taxon>
        <taxon>Pseudomonadota</taxon>
        <taxon>Betaproteobacteria</taxon>
        <taxon>Burkholderiales</taxon>
        <taxon>Burkholderiaceae</taxon>
        <taxon>Robbsia</taxon>
    </lineage>
</organism>
<sequence length="62" mass="7091">MSGRIVFGKQLLIDLQQRDFRYLPAFESFALRLRFGRHPMVGGEAARGERQLAAQLAKNMAR</sequence>
<reference evidence="1" key="1">
    <citation type="submission" date="2022-11" db="EMBL/GenBank/DDBJ databases">
        <title>Robbsia betulipollinis sp. nov., isolated from pollen of birch (Betula pendula).</title>
        <authorList>
            <person name="Shi H."/>
            <person name="Ambika Manirajan B."/>
            <person name="Ratering S."/>
            <person name="Geissler-Plaum R."/>
            <person name="Schnell S."/>
        </authorList>
    </citation>
    <scope>NUCLEOTIDE SEQUENCE</scope>
    <source>
        <strain evidence="1">Bb-Pol-6</strain>
    </source>
</reference>